<dbReference type="InterPro" id="IPR007852">
    <property type="entry name" value="Cdc73/Parafibromin"/>
</dbReference>
<feature type="domain" description="Paf1 complex subunit Cdc73 N-terminal" evidence="10">
    <location>
        <begin position="1"/>
        <end position="223"/>
    </location>
</feature>
<keyword evidence="3" id="KW-0804">Transcription</keyword>
<dbReference type="Gene3D" id="3.40.50.11990">
    <property type="entry name" value="RNA polymerase II accessory factor, Cdc73 C-terminal domain"/>
    <property type="match status" value="1"/>
</dbReference>
<evidence type="ECO:0000256" key="3">
    <source>
        <dbReference type="ARBA" id="ARBA00023163"/>
    </source>
</evidence>
<dbReference type="AlphaFoldDB" id="A0A667YW87"/>
<evidence type="ECO:0000256" key="1">
    <source>
        <dbReference type="ARBA" id="ARBA00004123"/>
    </source>
</evidence>
<name>A0A667YW87_9TELE</name>
<dbReference type="FunFam" id="3.40.50.11990:FF:000001">
    <property type="entry name" value="Cell division cycle 73"/>
    <property type="match status" value="1"/>
</dbReference>
<comment type="similarity">
    <text evidence="2">Belongs to the CDC73 family.</text>
</comment>
<evidence type="ECO:0000259" key="10">
    <source>
        <dbReference type="Pfam" id="PF16050"/>
    </source>
</evidence>
<organism evidence="11 12">
    <name type="scientific">Myripristis murdjan</name>
    <name type="common">pinecone soldierfish</name>
    <dbReference type="NCBI Taxonomy" id="586833"/>
    <lineage>
        <taxon>Eukaryota</taxon>
        <taxon>Metazoa</taxon>
        <taxon>Chordata</taxon>
        <taxon>Craniata</taxon>
        <taxon>Vertebrata</taxon>
        <taxon>Euteleostomi</taxon>
        <taxon>Actinopterygii</taxon>
        <taxon>Neopterygii</taxon>
        <taxon>Teleostei</taxon>
        <taxon>Neoteleostei</taxon>
        <taxon>Acanthomorphata</taxon>
        <taxon>Holocentriformes</taxon>
        <taxon>Holocentridae</taxon>
        <taxon>Myripristis</taxon>
    </lineage>
</organism>
<dbReference type="PANTHER" id="PTHR12466">
    <property type="entry name" value="CDC73 DOMAIN PROTEIN"/>
    <property type="match status" value="1"/>
</dbReference>
<evidence type="ECO:0000256" key="8">
    <source>
        <dbReference type="SAM" id="MobiDB-lite"/>
    </source>
</evidence>
<reference evidence="11" key="1">
    <citation type="submission" date="2019-06" db="EMBL/GenBank/DDBJ databases">
        <authorList>
            <consortium name="Wellcome Sanger Institute Data Sharing"/>
        </authorList>
    </citation>
    <scope>NUCLEOTIDE SEQUENCE [LARGE SCALE GENOMIC DNA]</scope>
</reference>
<evidence type="ECO:0000256" key="7">
    <source>
        <dbReference type="ARBA" id="ARBA00080321"/>
    </source>
</evidence>
<keyword evidence="5" id="KW-0131">Cell cycle</keyword>
<dbReference type="InterPro" id="IPR032041">
    <property type="entry name" value="Cdc73_N"/>
</dbReference>
<proteinExistence type="inferred from homology"/>
<dbReference type="InterPro" id="IPR031336">
    <property type="entry name" value="CDC73_C"/>
</dbReference>
<feature type="region of interest" description="Disordered" evidence="8">
    <location>
        <begin position="220"/>
        <end position="242"/>
    </location>
</feature>
<gene>
    <name evidence="11" type="primary">CDC73</name>
    <name evidence="11" type="synonym">cdc73</name>
</gene>
<evidence type="ECO:0000256" key="6">
    <source>
        <dbReference type="ARBA" id="ARBA00071106"/>
    </source>
</evidence>
<evidence type="ECO:0000256" key="2">
    <source>
        <dbReference type="ARBA" id="ARBA00010427"/>
    </source>
</evidence>
<keyword evidence="4" id="KW-0539">Nucleus</keyword>
<dbReference type="GO" id="GO:0016593">
    <property type="term" value="C:Cdc73/Paf1 complex"/>
    <property type="evidence" value="ECO:0007669"/>
    <property type="project" value="InterPro"/>
</dbReference>
<dbReference type="GeneTree" id="ENSGT00390000001114"/>
<evidence type="ECO:0000259" key="9">
    <source>
        <dbReference type="Pfam" id="PF05179"/>
    </source>
</evidence>
<accession>A0A667YW87</accession>
<dbReference type="Proteomes" id="UP000472263">
    <property type="component" value="Chromosome 17"/>
</dbReference>
<dbReference type="Pfam" id="PF16050">
    <property type="entry name" value="CDC73_N"/>
    <property type="match status" value="1"/>
</dbReference>
<feature type="domain" description="Cell division control protein 73 C-terminal" evidence="9">
    <location>
        <begin position="243"/>
        <end position="406"/>
    </location>
</feature>
<dbReference type="GO" id="GO:0000993">
    <property type="term" value="F:RNA polymerase II complex binding"/>
    <property type="evidence" value="ECO:0007669"/>
    <property type="project" value="TreeGrafter"/>
</dbReference>
<keyword evidence="12" id="KW-1185">Reference proteome</keyword>
<dbReference type="GO" id="GO:0006368">
    <property type="term" value="P:transcription elongation by RNA polymerase II"/>
    <property type="evidence" value="ECO:0007669"/>
    <property type="project" value="InterPro"/>
</dbReference>
<dbReference type="PANTHER" id="PTHR12466:SF8">
    <property type="entry name" value="PARAFIBROMIN"/>
    <property type="match status" value="1"/>
</dbReference>
<reference evidence="11" key="2">
    <citation type="submission" date="2025-08" db="UniProtKB">
        <authorList>
            <consortium name="Ensembl"/>
        </authorList>
    </citation>
    <scope>IDENTIFICATION</scope>
</reference>
<evidence type="ECO:0000313" key="11">
    <source>
        <dbReference type="Ensembl" id="ENSMMDP00005028089.1"/>
    </source>
</evidence>
<evidence type="ECO:0000256" key="5">
    <source>
        <dbReference type="ARBA" id="ARBA00023306"/>
    </source>
</evidence>
<protein>
    <recommendedName>
        <fullName evidence="6">Parafibromin</fullName>
    </recommendedName>
    <alternativeName>
        <fullName evidence="7">Cell division cycle protein 73 homolog</fullName>
    </alternativeName>
</protein>
<comment type="subcellular location">
    <subcellularLocation>
        <location evidence="1">Nucleus</location>
    </subcellularLocation>
</comment>
<dbReference type="InterPro" id="IPR038103">
    <property type="entry name" value="CDC73_C_sf"/>
</dbReference>
<evidence type="ECO:0000256" key="4">
    <source>
        <dbReference type="ARBA" id="ARBA00023242"/>
    </source>
</evidence>
<dbReference type="Pfam" id="PF05179">
    <property type="entry name" value="CDC73_C"/>
    <property type="match status" value="1"/>
</dbReference>
<dbReference type="Ensembl" id="ENSMMDT00005028761.1">
    <property type="protein sequence ID" value="ENSMMDP00005028089.1"/>
    <property type="gene ID" value="ENSMMDG00005013427.1"/>
</dbReference>
<reference evidence="11" key="3">
    <citation type="submission" date="2025-09" db="UniProtKB">
        <authorList>
            <consortium name="Ensembl"/>
        </authorList>
    </citation>
    <scope>IDENTIFICATION</scope>
</reference>
<dbReference type="GO" id="GO:0032968">
    <property type="term" value="P:positive regulation of transcription elongation by RNA polymerase II"/>
    <property type="evidence" value="ECO:0007669"/>
    <property type="project" value="TreeGrafter"/>
</dbReference>
<evidence type="ECO:0000313" key="12">
    <source>
        <dbReference type="Proteomes" id="UP000472263"/>
    </source>
</evidence>
<sequence>MADVLSVLRQYNIQKKEIVAKGDEVIFGEFSWPKNVKTNYIIWGTGKEGQPKEYYTLDSILFLLNNVHLPHPSYVRRAATENIPVVRRPDRKGLLSYLNGESSTSTSIDRSAPIEIGLQRPTQERVRLDKERLAARLEGHKEGIVQTDQIRSLSEAMSVEKIAAIKAKIMAKKRSTIKTDLDDDITLKQRSFVDAEVDVTRDIVSRERVWRTRTTILQSTGKEGASARKAQTPALQPVPRPGSRTPIIIIPAGTTSLITMLNAKDLLQDLKFVTSEEKKKQGIQRDNEVLLQRRKDQIQPGGTTLSVTVPYRVIDQPLKLAPQDWDRVVAVFVQGPAWQFKGWPWLLPDGSPVDIFAKIRAFHLKYDEAKTDPNVQKWDVTVLELSHHRRHLDRPVFLRFWETLDRYMVKHKSHLRF</sequence>
<dbReference type="GO" id="GO:0000122">
    <property type="term" value="P:negative regulation of transcription by RNA polymerase II"/>
    <property type="evidence" value="ECO:0007669"/>
    <property type="project" value="UniProtKB-ARBA"/>
</dbReference>